<evidence type="ECO:0000256" key="1">
    <source>
        <dbReference type="SAM" id="SignalP"/>
    </source>
</evidence>
<name>A0A8X6M3D1_TRICU</name>
<protein>
    <submittedName>
        <fullName evidence="2">Uncharacterized protein</fullName>
    </submittedName>
</protein>
<feature type="signal peptide" evidence="1">
    <location>
        <begin position="1"/>
        <end position="15"/>
    </location>
</feature>
<keyword evidence="3" id="KW-1185">Reference proteome</keyword>
<feature type="chain" id="PRO_5036498733" evidence="1">
    <location>
        <begin position="16"/>
        <end position="27"/>
    </location>
</feature>
<keyword evidence="1" id="KW-0732">Signal</keyword>
<organism evidence="2 3">
    <name type="scientific">Trichonephila clavata</name>
    <name type="common">Joro spider</name>
    <name type="synonym">Nephila clavata</name>
    <dbReference type="NCBI Taxonomy" id="2740835"/>
    <lineage>
        <taxon>Eukaryota</taxon>
        <taxon>Metazoa</taxon>
        <taxon>Ecdysozoa</taxon>
        <taxon>Arthropoda</taxon>
        <taxon>Chelicerata</taxon>
        <taxon>Arachnida</taxon>
        <taxon>Araneae</taxon>
        <taxon>Araneomorphae</taxon>
        <taxon>Entelegynae</taxon>
        <taxon>Araneoidea</taxon>
        <taxon>Nephilidae</taxon>
        <taxon>Trichonephila</taxon>
    </lineage>
</organism>
<reference evidence="2" key="1">
    <citation type="submission" date="2020-07" db="EMBL/GenBank/DDBJ databases">
        <title>Multicomponent nature underlies the extraordinary mechanical properties of spider dragline silk.</title>
        <authorList>
            <person name="Kono N."/>
            <person name="Nakamura H."/>
            <person name="Mori M."/>
            <person name="Yoshida Y."/>
            <person name="Ohtoshi R."/>
            <person name="Malay A.D."/>
            <person name="Moran D.A.P."/>
            <person name="Tomita M."/>
            <person name="Numata K."/>
            <person name="Arakawa K."/>
        </authorList>
    </citation>
    <scope>NUCLEOTIDE SEQUENCE</scope>
</reference>
<dbReference type="Proteomes" id="UP000887116">
    <property type="component" value="Unassembled WGS sequence"/>
</dbReference>
<evidence type="ECO:0000313" key="2">
    <source>
        <dbReference type="EMBL" id="GFR29814.1"/>
    </source>
</evidence>
<evidence type="ECO:0000313" key="3">
    <source>
        <dbReference type="Proteomes" id="UP000887116"/>
    </source>
</evidence>
<accession>A0A8X6M3D1</accession>
<sequence length="27" mass="2902">MKIFLLLFILPCAFADIECPGGVICSS</sequence>
<dbReference type="AlphaFoldDB" id="A0A8X6M3D1"/>
<comment type="caution">
    <text evidence="2">The sequence shown here is derived from an EMBL/GenBank/DDBJ whole genome shotgun (WGS) entry which is preliminary data.</text>
</comment>
<gene>
    <name evidence="2" type="ORF">TNCT_84171</name>
</gene>
<dbReference type="EMBL" id="BMAO01009268">
    <property type="protein sequence ID" value="GFR29814.1"/>
    <property type="molecule type" value="Genomic_DNA"/>
</dbReference>
<proteinExistence type="predicted"/>
<feature type="non-terminal residue" evidence="2">
    <location>
        <position position="27"/>
    </location>
</feature>